<dbReference type="Pfam" id="PF00465">
    <property type="entry name" value="Fe-ADH"/>
    <property type="match status" value="1"/>
</dbReference>
<keyword evidence="2" id="KW-0560">Oxidoreductase</keyword>
<evidence type="ECO:0000256" key="2">
    <source>
        <dbReference type="ARBA" id="ARBA00023002"/>
    </source>
</evidence>
<evidence type="ECO:0000259" key="3">
    <source>
        <dbReference type="Pfam" id="PF00465"/>
    </source>
</evidence>
<evidence type="ECO:0000259" key="4">
    <source>
        <dbReference type="Pfam" id="PF25137"/>
    </source>
</evidence>
<dbReference type="AlphaFoldDB" id="A0AAJ1IIH7"/>
<dbReference type="GO" id="GO:1990362">
    <property type="term" value="F:butanol dehydrogenase (NAD+) activity"/>
    <property type="evidence" value="ECO:0007669"/>
    <property type="project" value="InterPro"/>
</dbReference>
<comment type="similarity">
    <text evidence="1">Belongs to the iron-containing alcohol dehydrogenase family.</text>
</comment>
<evidence type="ECO:0000313" key="5">
    <source>
        <dbReference type="EMBL" id="MDC7226851.1"/>
    </source>
</evidence>
<dbReference type="Proteomes" id="UP001221217">
    <property type="component" value="Unassembled WGS sequence"/>
</dbReference>
<dbReference type="GO" id="GO:1990002">
    <property type="term" value="F:methylglyoxal reductase (NADPH) (acetol producing) activity"/>
    <property type="evidence" value="ECO:0007669"/>
    <property type="project" value="TreeGrafter"/>
</dbReference>
<dbReference type="CDD" id="cd08187">
    <property type="entry name" value="BDH"/>
    <property type="match status" value="1"/>
</dbReference>
<organism evidence="5 6">
    <name type="scientific">Candidatus Thalassospirochaeta sargassi</name>
    <dbReference type="NCBI Taxonomy" id="3119039"/>
    <lineage>
        <taxon>Bacteria</taxon>
        <taxon>Pseudomonadati</taxon>
        <taxon>Spirochaetota</taxon>
        <taxon>Spirochaetia</taxon>
        <taxon>Spirochaetales</taxon>
        <taxon>Spirochaetaceae</taxon>
        <taxon>Candidatus Thalassospirochaeta</taxon>
    </lineage>
</organism>
<dbReference type="GO" id="GO:0005829">
    <property type="term" value="C:cytosol"/>
    <property type="evidence" value="ECO:0007669"/>
    <property type="project" value="TreeGrafter"/>
</dbReference>
<dbReference type="InterPro" id="IPR056798">
    <property type="entry name" value="ADH_Fe_C"/>
</dbReference>
<feature type="domain" description="Alcohol dehydrogenase iron-type/glycerol dehydrogenase GldA" evidence="3">
    <location>
        <begin position="9"/>
        <end position="183"/>
    </location>
</feature>
<dbReference type="SUPFAM" id="SSF56796">
    <property type="entry name" value="Dehydroquinate synthase-like"/>
    <property type="match status" value="1"/>
</dbReference>
<dbReference type="PANTHER" id="PTHR43633:SF1">
    <property type="entry name" value="ALCOHOL DEHYDROGENASE YQHD"/>
    <property type="match status" value="1"/>
</dbReference>
<dbReference type="InterPro" id="IPR044731">
    <property type="entry name" value="BDH-like"/>
</dbReference>
<feature type="domain" description="Fe-containing alcohol dehydrogenase-like C-terminal" evidence="4">
    <location>
        <begin position="195"/>
        <end position="368"/>
    </location>
</feature>
<dbReference type="GO" id="GO:0046872">
    <property type="term" value="F:metal ion binding"/>
    <property type="evidence" value="ECO:0007669"/>
    <property type="project" value="InterPro"/>
</dbReference>
<accession>A0AAJ1IIH7</accession>
<evidence type="ECO:0000256" key="1">
    <source>
        <dbReference type="ARBA" id="ARBA00007358"/>
    </source>
</evidence>
<dbReference type="Pfam" id="PF25137">
    <property type="entry name" value="ADH_Fe_C"/>
    <property type="match status" value="1"/>
</dbReference>
<dbReference type="Gene3D" id="1.20.1090.10">
    <property type="entry name" value="Dehydroquinate synthase-like - alpha domain"/>
    <property type="match status" value="1"/>
</dbReference>
<dbReference type="Gene3D" id="3.40.50.1970">
    <property type="match status" value="1"/>
</dbReference>
<proteinExistence type="inferred from homology"/>
<dbReference type="InterPro" id="IPR001670">
    <property type="entry name" value="ADH_Fe/GldA"/>
</dbReference>
<reference evidence="5 6" key="1">
    <citation type="submission" date="2022-12" db="EMBL/GenBank/DDBJ databases">
        <title>Metagenome assembled genome from gulf of manar.</title>
        <authorList>
            <person name="Kohli P."/>
            <person name="Pk S."/>
            <person name="Venkata Ramana C."/>
            <person name="Sasikala C."/>
        </authorList>
    </citation>
    <scope>NUCLEOTIDE SEQUENCE [LARGE SCALE GENOMIC DNA]</scope>
    <source>
        <strain evidence="5">JB008</strain>
    </source>
</reference>
<gene>
    <name evidence="5" type="ORF">PQJ61_08795</name>
</gene>
<protein>
    <submittedName>
        <fullName evidence="5">Iron-containing alcohol dehydrogenase</fullName>
    </submittedName>
</protein>
<dbReference type="EMBL" id="JAQQAL010000017">
    <property type="protein sequence ID" value="MDC7226851.1"/>
    <property type="molecule type" value="Genomic_DNA"/>
</dbReference>
<dbReference type="FunFam" id="3.40.50.1970:FF:000003">
    <property type="entry name" value="Alcohol dehydrogenase, iron-containing"/>
    <property type="match status" value="1"/>
</dbReference>
<name>A0AAJ1IIH7_9SPIO</name>
<dbReference type="GO" id="GO:0008106">
    <property type="term" value="F:alcohol dehydrogenase (NADP+) activity"/>
    <property type="evidence" value="ECO:0007669"/>
    <property type="project" value="TreeGrafter"/>
</dbReference>
<evidence type="ECO:0000313" key="6">
    <source>
        <dbReference type="Proteomes" id="UP001221217"/>
    </source>
</evidence>
<comment type="caution">
    <text evidence="5">The sequence shown here is derived from an EMBL/GenBank/DDBJ whole genome shotgun (WGS) entry which is preliminary data.</text>
</comment>
<dbReference type="PANTHER" id="PTHR43633">
    <property type="entry name" value="ALCOHOL DEHYDROGENASE YQHD"/>
    <property type="match status" value="1"/>
</dbReference>
<sequence length="399" mass="43205">MNNFDFYNPVRVHFGPGTVKDVGLLSKEIGTKVCIVSYRNLGFLEPLCAKVVQLLEAEGIKVYTFFEAEPNPDITTIARGADFCRNNEVDLIIGLGGGSAMDAAKAVAAGVFYKAELWNMVYSRQYGTEVVPPEDALPMLMIPTLPATGSEMNQCSVVSNRVLKEKSFIWAECLYPHTAIIDPELTVSLPAYQTACAAADSISHVLEIYINGEEDSPLQHSFQEGVMRTVIDYVPLALNEPGNIDARANLQWAATCAINGWASPGDAWTPIHQVAHNLTSLFGVAHGASLSALMPAWMKSFSSRRKNRYLQFALNVMRVVPGGKSEDEIIAEGITAFEGFLKAIGVPVTLNEVGVKDTDLDSIIDGVKKVSFGEGGMLSCIPPVSAEDIKKMLKTAQPA</sequence>